<feature type="transmembrane region" description="Helical" evidence="1">
    <location>
        <begin position="54"/>
        <end position="74"/>
    </location>
</feature>
<sequence length="166" mass="18069">MNRDLSFSIGADVPFNRVSPKYGLKEVLASLTLLVPLFIAALVFAIIFTSEVPWLHVIWIAVLAYGIISTIIILRQARAIGYAEREDDLLVRRGIMFHRATVVPYGRLQFVDVDAGPIDRMFGLATVKLHTASAATDATIPGLPRAEADRLRDSLAGLGQANLAGL</sequence>
<protein>
    <submittedName>
        <fullName evidence="3">Membrane-flanked domain DUF304</fullName>
    </submittedName>
</protein>
<dbReference type="PATRIC" id="fig|1703.6.peg.187"/>
<keyword evidence="1" id="KW-1133">Transmembrane helix</keyword>
<dbReference type="STRING" id="1703.BLSMQ_1004"/>
<keyword evidence="4" id="KW-1185">Reference proteome</keyword>
<evidence type="ECO:0000259" key="2">
    <source>
        <dbReference type="Pfam" id="PF03703"/>
    </source>
</evidence>
<keyword evidence="1" id="KW-0472">Membrane</keyword>
<organism evidence="3 4">
    <name type="scientific">Brevibacterium linens</name>
    <dbReference type="NCBI Taxonomy" id="1703"/>
    <lineage>
        <taxon>Bacteria</taxon>
        <taxon>Bacillati</taxon>
        <taxon>Actinomycetota</taxon>
        <taxon>Actinomycetes</taxon>
        <taxon>Micrococcales</taxon>
        <taxon>Brevibacteriaceae</taxon>
        <taxon>Brevibacterium</taxon>
    </lineage>
</organism>
<dbReference type="PANTHER" id="PTHR34473">
    <property type="entry name" value="UPF0699 TRANSMEMBRANE PROTEIN YDBS"/>
    <property type="match status" value="1"/>
</dbReference>
<dbReference type="OrthoDB" id="7364633at2"/>
<feature type="transmembrane region" description="Helical" evidence="1">
    <location>
        <begin position="27"/>
        <end position="48"/>
    </location>
</feature>
<feature type="domain" description="YdbS-like PH" evidence="2">
    <location>
        <begin position="78"/>
        <end position="154"/>
    </location>
</feature>
<comment type="caution">
    <text evidence="3">The sequence shown here is derived from an EMBL/GenBank/DDBJ whole genome shotgun (WGS) entry which is preliminary data.</text>
</comment>
<accession>A0A0B9AXK8</accession>
<dbReference type="RefSeq" id="WP_052239666.1">
    <property type="nucleotide sequence ID" value="NZ_CP186330.1"/>
</dbReference>
<name>A0A0B9AXK8_BRELN</name>
<dbReference type="AlphaFoldDB" id="A0A0B9AXK8"/>
<evidence type="ECO:0000313" key="4">
    <source>
        <dbReference type="Proteomes" id="UP000031488"/>
    </source>
</evidence>
<evidence type="ECO:0000313" key="3">
    <source>
        <dbReference type="EMBL" id="KHS54093.1"/>
    </source>
</evidence>
<dbReference type="InterPro" id="IPR005182">
    <property type="entry name" value="YdbS-like_PH"/>
</dbReference>
<gene>
    <name evidence="3" type="ORF">AE0388_0300</name>
</gene>
<dbReference type="PANTHER" id="PTHR34473:SF3">
    <property type="entry name" value="TRANSMEMBRANE PROTEIN-RELATED"/>
    <property type="match status" value="1"/>
</dbReference>
<proteinExistence type="predicted"/>
<reference evidence="3 4" key="1">
    <citation type="submission" date="2014-11" db="EMBL/GenBank/DDBJ databases">
        <title>Draft Genome Sequence of Brevibacterium linens AE038-8.</title>
        <authorList>
            <person name="Maizel D."/>
            <person name="Utturkar S.M."/>
            <person name="Brown S.D."/>
            <person name="Ferrero M."/>
            <person name="Rosen B.P."/>
        </authorList>
    </citation>
    <scope>NUCLEOTIDE SEQUENCE [LARGE SCALE GENOMIC DNA]</scope>
    <source>
        <strain evidence="3 4">AE038-8</strain>
    </source>
</reference>
<dbReference type="EMBL" id="JTJZ01000011">
    <property type="protein sequence ID" value="KHS54093.1"/>
    <property type="molecule type" value="Genomic_DNA"/>
</dbReference>
<keyword evidence="1" id="KW-0812">Transmembrane</keyword>
<dbReference type="Proteomes" id="UP000031488">
    <property type="component" value="Unassembled WGS sequence"/>
</dbReference>
<dbReference type="Pfam" id="PF03703">
    <property type="entry name" value="bPH_2"/>
    <property type="match status" value="1"/>
</dbReference>
<evidence type="ECO:0000256" key="1">
    <source>
        <dbReference type="SAM" id="Phobius"/>
    </source>
</evidence>